<dbReference type="PROSITE" id="PS00143">
    <property type="entry name" value="INSULINASE"/>
    <property type="match status" value="1"/>
</dbReference>
<dbReference type="InterPro" id="IPR050361">
    <property type="entry name" value="MPP/UQCRC_Complex"/>
</dbReference>
<dbReference type="Proteomes" id="UP000192790">
    <property type="component" value="Unassembled WGS sequence"/>
</dbReference>
<dbReference type="SUPFAM" id="SSF63411">
    <property type="entry name" value="LuxS/MPP-like metallohydrolase"/>
    <property type="match status" value="2"/>
</dbReference>
<dbReference type="Pfam" id="PF00675">
    <property type="entry name" value="Peptidase_M16"/>
    <property type="match status" value="1"/>
</dbReference>
<evidence type="ECO:0000259" key="4">
    <source>
        <dbReference type="Pfam" id="PF05193"/>
    </source>
</evidence>
<dbReference type="PANTHER" id="PTHR11851">
    <property type="entry name" value="METALLOPROTEASE"/>
    <property type="match status" value="1"/>
</dbReference>
<proteinExistence type="inferred from homology"/>
<dbReference type="RefSeq" id="WP_084234230.1">
    <property type="nucleotide sequence ID" value="NZ_FWXW01000003.1"/>
</dbReference>
<dbReference type="STRING" id="1122930.SAMN02745168_1591"/>
<keyword evidence="6" id="KW-1185">Reference proteome</keyword>
<protein>
    <submittedName>
        <fullName evidence="5">Predicted Zn-dependent peptidase</fullName>
    </submittedName>
</protein>
<dbReference type="OrthoDB" id="9811314at2"/>
<dbReference type="GO" id="GO:0006508">
    <property type="term" value="P:proteolysis"/>
    <property type="evidence" value="ECO:0007669"/>
    <property type="project" value="InterPro"/>
</dbReference>
<comment type="similarity">
    <text evidence="1 2">Belongs to the peptidase M16 family.</text>
</comment>
<dbReference type="FunFam" id="3.30.830.10:FF:000008">
    <property type="entry name" value="Mitochondrial-processing peptidase subunit beta"/>
    <property type="match status" value="1"/>
</dbReference>
<organism evidence="5 6">
    <name type="scientific">Papillibacter cinnamivorans DSM 12816</name>
    <dbReference type="NCBI Taxonomy" id="1122930"/>
    <lineage>
        <taxon>Bacteria</taxon>
        <taxon>Bacillati</taxon>
        <taxon>Bacillota</taxon>
        <taxon>Clostridia</taxon>
        <taxon>Eubacteriales</taxon>
        <taxon>Oscillospiraceae</taxon>
        <taxon>Papillibacter</taxon>
    </lineage>
</organism>
<dbReference type="Gene3D" id="3.30.830.10">
    <property type="entry name" value="Metalloenzyme, LuxS/M16 peptidase-like"/>
    <property type="match status" value="2"/>
</dbReference>
<evidence type="ECO:0000313" key="6">
    <source>
        <dbReference type="Proteomes" id="UP000192790"/>
    </source>
</evidence>
<dbReference type="InterPro" id="IPR011765">
    <property type="entry name" value="Pept_M16_N"/>
</dbReference>
<dbReference type="GO" id="GO:0004222">
    <property type="term" value="F:metalloendopeptidase activity"/>
    <property type="evidence" value="ECO:0007669"/>
    <property type="project" value="InterPro"/>
</dbReference>
<reference evidence="5 6" key="1">
    <citation type="submission" date="2017-04" db="EMBL/GenBank/DDBJ databases">
        <authorList>
            <person name="Afonso C.L."/>
            <person name="Miller P.J."/>
            <person name="Scott M.A."/>
            <person name="Spackman E."/>
            <person name="Goraichik I."/>
            <person name="Dimitrov K.M."/>
            <person name="Suarez D.L."/>
            <person name="Swayne D.E."/>
        </authorList>
    </citation>
    <scope>NUCLEOTIDE SEQUENCE [LARGE SCALE GENOMIC DNA]</scope>
    <source>
        <strain evidence="5 6">DSM 12816</strain>
    </source>
</reference>
<dbReference type="InterPro" id="IPR001431">
    <property type="entry name" value="Pept_M16_Zn_BS"/>
</dbReference>
<dbReference type="InterPro" id="IPR007863">
    <property type="entry name" value="Peptidase_M16_C"/>
</dbReference>
<dbReference type="AlphaFoldDB" id="A0A1W2A7B7"/>
<dbReference type="Pfam" id="PF05193">
    <property type="entry name" value="Peptidase_M16_C"/>
    <property type="match status" value="1"/>
</dbReference>
<evidence type="ECO:0000259" key="3">
    <source>
        <dbReference type="Pfam" id="PF00675"/>
    </source>
</evidence>
<evidence type="ECO:0000256" key="1">
    <source>
        <dbReference type="ARBA" id="ARBA00007261"/>
    </source>
</evidence>
<dbReference type="GO" id="GO:0046872">
    <property type="term" value="F:metal ion binding"/>
    <property type="evidence" value="ECO:0007669"/>
    <property type="project" value="InterPro"/>
</dbReference>
<dbReference type="PANTHER" id="PTHR11851:SF49">
    <property type="entry name" value="MITOCHONDRIAL-PROCESSING PEPTIDASE SUBUNIT ALPHA"/>
    <property type="match status" value="1"/>
</dbReference>
<accession>A0A1W2A7B7</accession>
<sequence length="419" mass="47126">MQDRIEKITLPNGVRIVFERLPYVRSASVGVWVKSGSRHERPSESGVSHFIEHMVFKGTPRRTAAELAELTDSVGGQLNAFTTKEYTCFYARVLDSHMDQALDALCDLFFNARFDDADVATELGVILEEISMYEDSPEDLVMERLFAAVYRGTSVGRPILGRPQVLRRQTGESLKRYMKENYGPKETVIALSGSFSDKDVEYLKAQFAGMEGKSRRLGKPVVYRPAFTVRRKSIEQNHVEIAFPGIPFNSPERYAMQLLSSILGGGVSSRLFQSVREKEGLCYSVYTFGAGHEDTGVFGIYTALGRETERQALELISREVRRFASEGVTDAELLRAREQVKANVLMGMESTAARMNHLARSELYLEKHLGEEEIIAAYDAVTPEQIRALAARTFDFERISLSAVGRVRTAEEYRQILLS</sequence>
<name>A0A1W2A7B7_9FIRM</name>
<dbReference type="InterPro" id="IPR011249">
    <property type="entry name" value="Metalloenz_LuxS/M16"/>
</dbReference>
<feature type="domain" description="Peptidase M16 N-terminal" evidence="3">
    <location>
        <begin position="15"/>
        <end position="161"/>
    </location>
</feature>
<evidence type="ECO:0000256" key="2">
    <source>
        <dbReference type="RuleBase" id="RU004447"/>
    </source>
</evidence>
<feature type="domain" description="Peptidase M16 C-terminal" evidence="4">
    <location>
        <begin position="170"/>
        <end position="339"/>
    </location>
</feature>
<dbReference type="EMBL" id="FWXW01000003">
    <property type="protein sequence ID" value="SMC56639.1"/>
    <property type="molecule type" value="Genomic_DNA"/>
</dbReference>
<evidence type="ECO:0000313" key="5">
    <source>
        <dbReference type="EMBL" id="SMC56639.1"/>
    </source>
</evidence>
<gene>
    <name evidence="5" type="ORF">SAMN02745168_1591</name>
</gene>